<feature type="binding site" evidence="7">
    <location>
        <position position="139"/>
    </location>
    <ligand>
        <name>carbamoyl phosphate</name>
        <dbReference type="ChEBI" id="CHEBI:58228"/>
    </ligand>
</feature>
<dbReference type="Pfam" id="PF02729">
    <property type="entry name" value="OTCace_N"/>
    <property type="match status" value="1"/>
</dbReference>
<feature type="domain" description="Aspartate/ornithine carbamoyltransferase Asp/Orn-binding" evidence="8">
    <location>
        <begin position="156"/>
        <end position="302"/>
    </location>
</feature>
<protein>
    <recommendedName>
        <fullName evidence="7">Aspartate carbamoyltransferase</fullName>
        <ecNumber evidence="7">2.1.3.2</ecNumber>
    </recommendedName>
    <alternativeName>
        <fullName evidence="7">Aspartate transcarbamylase</fullName>
        <shortName evidence="7">ATCase</shortName>
    </alternativeName>
</protein>
<dbReference type="Gene3D" id="3.40.50.1370">
    <property type="entry name" value="Aspartate/ornithine carbamoyltransferase"/>
    <property type="match status" value="2"/>
</dbReference>
<dbReference type="EMBL" id="SLUN01000059">
    <property type="protein sequence ID" value="TCL54871.1"/>
    <property type="molecule type" value="Genomic_DNA"/>
</dbReference>
<comment type="catalytic activity">
    <reaction evidence="6 7">
        <text>carbamoyl phosphate + L-aspartate = N-carbamoyl-L-aspartate + phosphate + H(+)</text>
        <dbReference type="Rhea" id="RHEA:20013"/>
        <dbReference type="ChEBI" id="CHEBI:15378"/>
        <dbReference type="ChEBI" id="CHEBI:29991"/>
        <dbReference type="ChEBI" id="CHEBI:32814"/>
        <dbReference type="ChEBI" id="CHEBI:43474"/>
        <dbReference type="ChEBI" id="CHEBI:58228"/>
        <dbReference type="EC" id="2.1.3.2"/>
    </reaction>
</comment>
<dbReference type="GO" id="GO:0006207">
    <property type="term" value="P:'de novo' pyrimidine nucleobase biosynthetic process"/>
    <property type="evidence" value="ECO:0007669"/>
    <property type="project" value="InterPro"/>
</dbReference>
<feature type="binding site" evidence="7">
    <location>
        <position position="223"/>
    </location>
    <ligand>
        <name>L-aspartate</name>
        <dbReference type="ChEBI" id="CHEBI:29991"/>
    </ligand>
</feature>
<feature type="binding site" evidence="7">
    <location>
        <position position="86"/>
    </location>
    <ligand>
        <name>L-aspartate</name>
        <dbReference type="ChEBI" id="CHEBI:29991"/>
    </ligand>
</feature>
<dbReference type="UniPathway" id="UPA00070">
    <property type="reaction ID" value="UER00116"/>
</dbReference>
<comment type="similarity">
    <text evidence="2 7">Belongs to the aspartate/ornithine carbamoyltransferase superfamily. ATCase family.</text>
</comment>
<dbReference type="PROSITE" id="PS00097">
    <property type="entry name" value="CARBAMOYLTRANSFERASE"/>
    <property type="match status" value="1"/>
</dbReference>
<evidence type="ECO:0000256" key="7">
    <source>
        <dbReference type="HAMAP-Rule" id="MF_00001"/>
    </source>
</evidence>
<evidence type="ECO:0000259" key="9">
    <source>
        <dbReference type="Pfam" id="PF02729"/>
    </source>
</evidence>
<dbReference type="InterPro" id="IPR002082">
    <property type="entry name" value="Asp_carbamoyltransf"/>
</dbReference>
<feature type="binding site" evidence="7">
    <location>
        <position position="136"/>
    </location>
    <ligand>
        <name>carbamoyl phosphate</name>
        <dbReference type="ChEBI" id="CHEBI:58228"/>
    </ligand>
</feature>
<proteinExistence type="inferred from homology"/>
<dbReference type="PANTHER" id="PTHR45753:SF6">
    <property type="entry name" value="ASPARTATE CARBAMOYLTRANSFERASE"/>
    <property type="match status" value="1"/>
</dbReference>
<feature type="binding site" evidence="7">
    <location>
        <position position="58"/>
    </location>
    <ligand>
        <name>carbamoyl phosphate</name>
        <dbReference type="ChEBI" id="CHEBI:58228"/>
    </ligand>
</feature>
<comment type="subunit">
    <text evidence="7">Heterododecamer (2C3:3R2) of six catalytic PyrB chains organized as two trimers (C3), and six regulatory PyrI chains organized as three dimers (R2).</text>
</comment>
<evidence type="ECO:0000313" key="10">
    <source>
        <dbReference type="EMBL" id="TCL54871.1"/>
    </source>
</evidence>
<dbReference type="InterPro" id="IPR036901">
    <property type="entry name" value="Asp/Orn_carbamoylTrfase_sf"/>
</dbReference>
<dbReference type="RefSeq" id="WP_132017895.1">
    <property type="nucleotide sequence ID" value="NZ_SLUN01000059.1"/>
</dbReference>
<dbReference type="GO" id="GO:0004070">
    <property type="term" value="F:aspartate carbamoyltransferase activity"/>
    <property type="evidence" value="ECO:0007669"/>
    <property type="project" value="UniProtKB-UniRule"/>
</dbReference>
<organism evidence="10 11">
    <name type="scientific">Hydrogenispora ethanolica</name>
    <dbReference type="NCBI Taxonomy" id="1082276"/>
    <lineage>
        <taxon>Bacteria</taxon>
        <taxon>Bacillati</taxon>
        <taxon>Bacillota</taxon>
        <taxon>Hydrogenispora</taxon>
    </lineage>
</organism>
<evidence type="ECO:0000256" key="1">
    <source>
        <dbReference type="ARBA" id="ARBA00004852"/>
    </source>
</evidence>
<dbReference type="NCBIfam" id="NF002032">
    <property type="entry name" value="PRK00856.1"/>
    <property type="match status" value="1"/>
</dbReference>
<evidence type="ECO:0000313" key="11">
    <source>
        <dbReference type="Proteomes" id="UP000295008"/>
    </source>
</evidence>
<reference evidence="10 11" key="1">
    <citation type="submission" date="2019-03" db="EMBL/GenBank/DDBJ databases">
        <title>Genomic Encyclopedia of Type Strains, Phase IV (KMG-IV): sequencing the most valuable type-strain genomes for metagenomic binning, comparative biology and taxonomic classification.</title>
        <authorList>
            <person name="Goeker M."/>
        </authorList>
    </citation>
    <scope>NUCLEOTIDE SEQUENCE [LARGE SCALE GENOMIC DNA]</scope>
    <source>
        <strain evidence="10 11">LX-B</strain>
    </source>
</reference>
<feature type="binding site" evidence="7">
    <location>
        <position position="108"/>
    </location>
    <ligand>
        <name>carbamoyl phosphate</name>
        <dbReference type="ChEBI" id="CHEBI:58228"/>
    </ligand>
</feature>
<dbReference type="PRINTS" id="PR00100">
    <property type="entry name" value="AOTCASE"/>
</dbReference>
<dbReference type="PRINTS" id="PR00101">
    <property type="entry name" value="ATCASE"/>
</dbReference>
<dbReference type="OrthoDB" id="9802587at2"/>
<dbReference type="EC" id="2.1.3.2" evidence="7"/>
<comment type="pathway">
    <text evidence="1 7">Pyrimidine metabolism; UMP biosynthesis via de novo pathway; (S)-dihydroorotate from bicarbonate: step 2/3.</text>
</comment>
<dbReference type="GO" id="GO:0016597">
    <property type="term" value="F:amino acid binding"/>
    <property type="evidence" value="ECO:0007669"/>
    <property type="project" value="InterPro"/>
</dbReference>
<dbReference type="AlphaFoldDB" id="A0A4R1QPN9"/>
<evidence type="ECO:0000259" key="8">
    <source>
        <dbReference type="Pfam" id="PF00185"/>
    </source>
</evidence>
<keyword evidence="4 7" id="KW-0665">Pyrimidine biosynthesis</keyword>
<feature type="binding site" evidence="7">
    <location>
        <position position="59"/>
    </location>
    <ligand>
        <name>carbamoyl phosphate</name>
        <dbReference type="ChEBI" id="CHEBI:58228"/>
    </ligand>
</feature>
<feature type="binding site" evidence="7">
    <location>
        <position position="265"/>
    </location>
    <ligand>
        <name>carbamoyl phosphate</name>
        <dbReference type="ChEBI" id="CHEBI:58228"/>
    </ligand>
</feature>
<evidence type="ECO:0000256" key="4">
    <source>
        <dbReference type="ARBA" id="ARBA00022975"/>
    </source>
</evidence>
<comment type="function">
    <text evidence="5 7">Catalyzes the condensation of carbamoyl phosphate and aspartate to form carbamoyl aspartate and inorganic phosphate, the committed step in the de novo pyrimidine nucleotide biosynthesis pathway.</text>
</comment>
<accession>A0A4R1QPN9</accession>
<dbReference type="InterPro" id="IPR006131">
    <property type="entry name" value="Asp_carbamoyltransf_Asp/Orn-bd"/>
</dbReference>
<evidence type="ECO:0000256" key="2">
    <source>
        <dbReference type="ARBA" id="ARBA00008896"/>
    </source>
</evidence>
<dbReference type="Pfam" id="PF00185">
    <property type="entry name" value="OTCace"/>
    <property type="match status" value="1"/>
</dbReference>
<dbReference type="GO" id="GO:0005829">
    <property type="term" value="C:cytosol"/>
    <property type="evidence" value="ECO:0007669"/>
    <property type="project" value="TreeGrafter"/>
</dbReference>
<evidence type="ECO:0000256" key="5">
    <source>
        <dbReference type="ARBA" id="ARBA00043884"/>
    </source>
</evidence>
<dbReference type="NCBIfam" id="TIGR00670">
    <property type="entry name" value="asp_carb_tr"/>
    <property type="match status" value="1"/>
</dbReference>
<evidence type="ECO:0000256" key="6">
    <source>
        <dbReference type="ARBA" id="ARBA00048859"/>
    </source>
</evidence>
<feature type="binding site" evidence="7">
    <location>
        <position position="264"/>
    </location>
    <ligand>
        <name>carbamoyl phosphate</name>
        <dbReference type="ChEBI" id="CHEBI:58228"/>
    </ligand>
</feature>
<feature type="domain" description="Aspartate/ornithine carbamoyltransferase carbamoyl-P binding" evidence="9">
    <location>
        <begin position="6"/>
        <end position="149"/>
    </location>
</feature>
<dbReference type="GO" id="GO:0006520">
    <property type="term" value="P:amino acid metabolic process"/>
    <property type="evidence" value="ECO:0007669"/>
    <property type="project" value="InterPro"/>
</dbReference>
<sequence>MAKLPKDLLGLRELNAEQIQLILDTATACKDIFSRDLKKVPTLRGKTVVTLFFEPSTRTRTSFEIAGKWMSADLVNLTVSSSSVAKGESFVDTARTLEAMGVDLIIIRHSLGGTPRLLADSVAAHVINAGDGAHEHPTQGLLDLYSIREKKGRIAGLNVVIVGDILHSRVAKSNIYGLTKLGAKVTVVAPPTLIPKGIGEFGVTIETDLDKALRDADVVNILRIQLERQTKAYFPTLREYSKLFGVNLSRLRQARPDLLVMHPGPANLGVEISEEVSVHDQSVITEQVTNGVAVRMALLYLLTGGGNKDEILH</sequence>
<comment type="caution">
    <text evidence="10">The sequence shown here is derived from an EMBL/GenBank/DDBJ whole genome shotgun (WGS) entry which is preliminary data.</text>
</comment>
<dbReference type="SUPFAM" id="SSF53671">
    <property type="entry name" value="Aspartate/ornithine carbamoyltransferase"/>
    <property type="match status" value="1"/>
</dbReference>
<name>A0A4R1QPN9_HYDET</name>
<gene>
    <name evidence="7" type="primary">pyrB</name>
    <name evidence="10" type="ORF">EDC14_105913</name>
</gene>
<evidence type="ECO:0000256" key="3">
    <source>
        <dbReference type="ARBA" id="ARBA00022679"/>
    </source>
</evidence>
<dbReference type="InterPro" id="IPR006130">
    <property type="entry name" value="Asp/Orn_carbamoylTrfase"/>
</dbReference>
<dbReference type="HAMAP" id="MF_00001">
    <property type="entry name" value="Asp_carb_tr"/>
    <property type="match status" value="1"/>
</dbReference>
<dbReference type="GO" id="GO:0044205">
    <property type="term" value="P:'de novo' UMP biosynthetic process"/>
    <property type="evidence" value="ECO:0007669"/>
    <property type="project" value="UniProtKB-UniRule"/>
</dbReference>
<dbReference type="InterPro" id="IPR006132">
    <property type="entry name" value="Asp/Orn_carbamoyltranf_P-bd"/>
</dbReference>
<feature type="binding site" evidence="7">
    <location>
        <position position="169"/>
    </location>
    <ligand>
        <name>L-aspartate</name>
        <dbReference type="ChEBI" id="CHEBI:29991"/>
    </ligand>
</feature>
<dbReference type="Proteomes" id="UP000295008">
    <property type="component" value="Unassembled WGS sequence"/>
</dbReference>
<keyword evidence="3 7" id="KW-0808">Transferase</keyword>
<keyword evidence="11" id="KW-1185">Reference proteome</keyword>
<dbReference type="PANTHER" id="PTHR45753">
    <property type="entry name" value="ORNITHINE CARBAMOYLTRANSFERASE, MITOCHONDRIAL"/>
    <property type="match status" value="1"/>
</dbReference>